<evidence type="ECO:0000256" key="10">
    <source>
        <dbReference type="SAM" id="Phobius"/>
    </source>
</evidence>
<dbReference type="SMART" id="SM00387">
    <property type="entry name" value="HATPase_c"/>
    <property type="match status" value="1"/>
</dbReference>
<evidence type="ECO:0000256" key="2">
    <source>
        <dbReference type="ARBA" id="ARBA00012438"/>
    </source>
</evidence>
<proteinExistence type="predicted"/>
<dbReference type="Gene3D" id="1.25.40.10">
    <property type="entry name" value="Tetratricopeptide repeat domain"/>
    <property type="match status" value="2"/>
</dbReference>
<evidence type="ECO:0000256" key="7">
    <source>
        <dbReference type="ARBA" id="ARBA00022840"/>
    </source>
</evidence>
<evidence type="ECO:0000259" key="11">
    <source>
        <dbReference type="PROSITE" id="PS50109"/>
    </source>
</evidence>
<dbReference type="EMBL" id="JBHUPB010000015">
    <property type="protein sequence ID" value="MFD2969855.1"/>
    <property type="molecule type" value="Genomic_DNA"/>
</dbReference>
<dbReference type="InterPro" id="IPR050482">
    <property type="entry name" value="Sensor_HK_TwoCompSys"/>
</dbReference>
<name>A0ABW6BK08_9SPHI</name>
<dbReference type="PANTHER" id="PTHR24421">
    <property type="entry name" value="NITRATE/NITRITE SENSOR PROTEIN NARX-RELATED"/>
    <property type="match status" value="1"/>
</dbReference>
<feature type="coiled-coil region" evidence="9">
    <location>
        <begin position="405"/>
        <end position="476"/>
    </location>
</feature>
<comment type="catalytic activity">
    <reaction evidence="1">
        <text>ATP + protein L-histidine = ADP + protein N-phospho-L-histidine.</text>
        <dbReference type="EC" id="2.7.13.3"/>
    </reaction>
</comment>
<keyword evidence="6" id="KW-0418">Kinase</keyword>
<protein>
    <recommendedName>
        <fullName evidence="2">histidine kinase</fullName>
        <ecNumber evidence="2">2.7.13.3</ecNumber>
    </recommendedName>
</protein>
<keyword evidence="8" id="KW-0902">Two-component regulatory system</keyword>
<keyword evidence="4" id="KW-0808">Transferase</keyword>
<evidence type="ECO:0000256" key="5">
    <source>
        <dbReference type="ARBA" id="ARBA00022741"/>
    </source>
</evidence>
<feature type="coiled-coil region" evidence="9">
    <location>
        <begin position="537"/>
        <end position="564"/>
    </location>
</feature>
<dbReference type="EC" id="2.7.13.3" evidence="2"/>
<feature type="domain" description="Histidine kinase" evidence="11">
    <location>
        <begin position="560"/>
        <end position="751"/>
    </location>
</feature>
<feature type="transmembrane region" description="Helical" evidence="10">
    <location>
        <begin position="499"/>
        <end position="517"/>
    </location>
</feature>
<evidence type="ECO:0000256" key="4">
    <source>
        <dbReference type="ARBA" id="ARBA00022679"/>
    </source>
</evidence>
<evidence type="ECO:0000256" key="1">
    <source>
        <dbReference type="ARBA" id="ARBA00000085"/>
    </source>
</evidence>
<gene>
    <name evidence="12" type="ORF">ACFS7Y_20875</name>
</gene>
<keyword evidence="5" id="KW-0547">Nucleotide-binding</keyword>
<keyword evidence="10" id="KW-0812">Transmembrane</keyword>
<comment type="caution">
    <text evidence="12">The sequence shown here is derived from an EMBL/GenBank/DDBJ whole genome shotgun (WGS) entry which is preliminary data.</text>
</comment>
<accession>A0ABW6BK08</accession>
<dbReference type="PROSITE" id="PS50109">
    <property type="entry name" value="HIS_KIN"/>
    <property type="match status" value="1"/>
</dbReference>
<dbReference type="Gene3D" id="3.30.565.10">
    <property type="entry name" value="Histidine kinase-like ATPase, C-terminal domain"/>
    <property type="match status" value="1"/>
</dbReference>
<feature type="transmembrane region" description="Helical" evidence="10">
    <location>
        <begin position="7"/>
        <end position="26"/>
    </location>
</feature>
<dbReference type="PANTHER" id="PTHR24421:SF10">
    <property type="entry name" value="NITRATE_NITRITE SENSOR PROTEIN NARQ"/>
    <property type="match status" value="1"/>
</dbReference>
<dbReference type="Proteomes" id="UP001597525">
    <property type="component" value="Unassembled WGS sequence"/>
</dbReference>
<dbReference type="RefSeq" id="WP_320183342.1">
    <property type="nucleotide sequence ID" value="NZ_CP138332.1"/>
</dbReference>
<dbReference type="Gene3D" id="1.20.5.1930">
    <property type="match status" value="1"/>
</dbReference>
<keyword evidence="10" id="KW-0472">Membrane</keyword>
<evidence type="ECO:0000256" key="9">
    <source>
        <dbReference type="SAM" id="Coils"/>
    </source>
</evidence>
<dbReference type="InterPro" id="IPR036890">
    <property type="entry name" value="HATPase_C_sf"/>
</dbReference>
<evidence type="ECO:0000256" key="8">
    <source>
        <dbReference type="ARBA" id="ARBA00023012"/>
    </source>
</evidence>
<dbReference type="Pfam" id="PF02518">
    <property type="entry name" value="HATPase_c"/>
    <property type="match status" value="1"/>
</dbReference>
<sequence>MKEQCLHLLRLVSYFGIILIFIIGGSEVSNAQQVVSEVAKKYEATVPKSERRAQAAGPYAQALFFNQQTDKAIAILRDNLQHATHFQDSQYAAYLSAILAMNYRILDDIPSSNQYSALAEKYARQSKSMEIKGYVAYCQGWLHIRNGNENEAVRYFLEGLNDFDKAQPSATLLARTTSILTELASIYANWKEYGLQEKYSKQALEIAIKQKDASTIFRTYMLMGHMYEQQYINKDKSLRVRNLAEQYYLKAINFYLSHEAEIPFQSDLSYAAINLANLYMRYYDDEQKAKAMHYAYLAIEKAQKSEHYTQIASAYGILAEIELKENKLSDAKAHLLKSLSEIVKDPLADERILMNINLSLSEIFEREGHLEDAIHYYKEYIRLFSAVYDTEKMEQGRRLEAQFEVERKEQRMLRMQLEADKKEQQINLMHILGLQREQELQNSKLNEDNQRKRLELVNLEADKQSQELRLSRMESQQRAQDILTVQNELSYKDKISRNYGILAASLFLLLLVLGYAFQQRSKTMRQKEELHHITLEKERQHSKISNLTAMLEGQEQERGRLARDLHDGLGGLLSGTKINLSQVVGRIHSPERVEVEQSLAQLDSAVNELRRVAHNLMPDLLKKYGLEESLSDYATRMTNPNLEVSTQFLHYTGRLNEEQQLIIYRIIQELVNNAVKHAKANQILIQVVEEERKLAVTVEDNGRGFDVQSAQAKKSAGLLNIQSRISFLKGNLDIQSSPSLGTTVEIDFPIG</sequence>
<evidence type="ECO:0000313" key="13">
    <source>
        <dbReference type="Proteomes" id="UP001597525"/>
    </source>
</evidence>
<dbReference type="InterPro" id="IPR003594">
    <property type="entry name" value="HATPase_dom"/>
</dbReference>
<keyword evidence="13" id="KW-1185">Reference proteome</keyword>
<dbReference type="Pfam" id="PF07730">
    <property type="entry name" value="HisKA_3"/>
    <property type="match status" value="1"/>
</dbReference>
<keyword evidence="7 12" id="KW-0067">ATP-binding</keyword>
<evidence type="ECO:0000256" key="3">
    <source>
        <dbReference type="ARBA" id="ARBA00022553"/>
    </source>
</evidence>
<dbReference type="InterPro" id="IPR011712">
    <property type="entry name" value="Sig_transdc_His_kin_sub3_dim/P"/>
</dbReference>
<reference evidence="13" key="1">
    <citation type="journal article" date="2019" name="Int. J. Syst. Evol. Microbiol.">
        <title>The Global Catalogue of Microorganisms (GCM) 10K type strain sequencing project: providing services to taxonomists for standard genome sequencing and annotation.</title>
        <authorList>
            <consortium name="The Broad Institute Genomics Platform"/>
            <consortium name="The Broad Institute Genome Sequencing Center for Infectious Disease"/>
            <person name="Wu L."/>
            <person name="Ma J."/>
        </authorList>
    </citation>
    <scope>NUCLEOTIDE SEQUENCE [LARGE SCALE GENOMIC DNA]</scope>
    <source>
        <strain evidence="13">KCTC 22814</strain>
    </source>
</reference>
<organism evidence="12 13">
    <name type="scientific">Sphingobacterium bambusae</name>
    <dbReference type="NCBI Taxonomy" id="662858"/>
    <lineage>
        <taxon>Bacteria</taxon>
        <taxon>Pseudomonadati</taxon>
        <taxon>Bacteroidota</taxon>
        <taxon>Sphingobacteriia</taxon>
        <taxon>Sphingobacteriales</taxon>
        <taxon>Sphingobacteriaceae</taxon>
        <taxon>Sphingobacterium</taxon>
    </lineage>
</organism>
<dbReference type="GO" id="GO:0005524">
    <property type="term" value="F:ATP binding"/>
    <property type="evidence" value="ECO:0007669"/>
    <property type="project" value="UniProtKB-KW"/>
</dbReference>
<dbReference type="CDD" id="cd16917">
    <property type="entry name" value="HATPase_UhpB-NarQ-NarX-like"/>
    <property type="match status" value="1"/>
</dbReference>
<evidence type="ECO:0000256" key="6">
    <source>
        <dbReference type="ARBA" id="ARBA00022777"/>
    </source>
</evidence>
<keyword evidence="3" id="KW-0597">Phosphoprotein</keyword>
<dbReference type="InterPro" id="IPR005467">
    <property type="entry name" value="His_kinase_dom"/>
</dbReference>
<dbReference type="SUPFAM" id="SSF48452">
    <property type="entry name" value="TPR-like"/>
    <property type="match status" value="1"/>
</dbReference>
<keyword evidence="10" id="KW-1133">Transmembrane helix</keyword>
<evidence type="ECO:0000313" key="12">
    <source>
        <dbReference type="EMBL" id="MFD2969855.1"/>
    </source>
</evidence>
<keyword evidence="9" id="KW-0175">Coiled coil</keyword>
<dbReference type="InterPro" id="IPR011990">
    <property type="entry name" value="TPR-like_helical_dom_sf"/>
</dbReference>
<dbReference type="SUPFAM" id="SSF55874">
    <property type="entry name" value="ATPase domain of HSP90 chaperone/DNA topoisomerase II/histidine kinase"/>
    <property type="match status" value="1"/>
</dbReference>